<dbReference type="SUPFAM" id="SSF51445">
    <property type="entry name" value="(Trans)glycosidases"/>
    <property type="match status" value="1"/>
</dbReference>
<dbReference type="EMBL" id="JAEPRA010000010">
    <property type="protein sequence ID" value="KAG2179650.1"/>
    <property type="molecule type" value="Genomic_DNA"/>
</dbReference>
<dbReference type="PANTHER" id="PTHR43447">
    <property type="entry name" value="ALPHA-AMYLASE"/>
    <property type="match status" value="1"/>
</dbReference>
<gene>
    <name evidence="4" type="ORF">INT44_006498</name>
</gene>
<dbReference type="InterPro" id="IPR005036">
    <property type="entry name" value="CBM21_dom"/>
</dbReference>
<evidence type="ECO:0000313" key="5">
    <source>
        <dbReference type="Proteomes" id="UP000612746"/>
    </source>
</evidence>
<dbReference type="InterPro" id="IPR006047">
    <property type="entry name" value="GH13_cat_dom"/>
</dbReference>
<dbReference type="InterPro" id="IPR017853">
    <property type="entry name" value="GH"/>
</dbReference>
<evidence type="ECO:0000256" key="2">
    <source>
        <dbReference type="SAM" id="MobiDB-lite"/>
    </source>
</evidence>
<feature type="non-terminal residue" evidence="4">
    <location>
        <position position="1"/>
    </location>
</feature>
<dbReference type="InterPro" id="IPR038175">
    <property type="entry name" value="CBM21_dom_sf"/>
</dbReference>
<dbReference type="Pfam" id="PF03370">
    <property type="entry name" value="CBM_21"/>
    <property type="match status" value="1"/>
</dbReference>
<name>A0A8H7PTL5_9FUNG</name>
<evidence type="ECO:0000313" key="4">
    <source>
        <dbReference type="EMBL" id="KAG2179650.1"/>
    </source>
</evidence>
<dbReference type="AlphaFoldDB" id="A0A8H7PTL5"/>
<comment type="caution">
    <text evidence="4">The sequence shown here is derived from an EMBL/GenBank/DDBJ whole genome shotgun (WGS) entry which is preliminary data.</text>
</comment>
<dbReference type="SMART" id="SM00642">
    <property type="entry name" value="Aamy"/>
    <property type="match status" value="1"/>
</dbReference>
<reference evidence="4" key="1">
    <citation type="submission" date="2020-12" db="EMBL/GenBank/DDBJ databases">
        <title>Metabolic potential, ecology and presence of endohyphal bacteria is reflected in genomic diversity of Mucoromycotina.</title>
        <authorList>
            <person name="Muszewska A."/>
            <person name="Okrasinska A."/>
            <person name="Steczkiewicz K."/>
            <person name="Drgas O."/>
            <person name="Orlowska M."/>
            <person name="Perlinska-Lenart U."/>
            <person name="Aleksandrzak-Piekarczyk T."/>
            <person name="Szatraj K."/>
            <person name="Zielenkiewicz U."/>
            <person name="Pilsyk S."/>
            <person name="Malc E."/>
            <person name="Mieczkowski P."/>
            <person name="Kruszewska J.S."/>
            <person name="Biernat P."/>
            <person name="Pawlowska J."/>
        </authorList>
    </citation>
    <scope>NUCLEOTIDE SEQUENCE</scope>
    <source>
        <strain evidence="4">WA0000051536</strain>
    </source>
</reference>
<dbReference type="OrthoDB" id="550577at2759"/>
<protein>
    <recommendedName>
        <fullName evidence="3">CBM21 domain-containing protein</fullName>
    </recommendedName>
</protein>
<dbReference type="GO" id="GO:0005975">
    <property type="term" value="P:carbohydrate metabolic process"/>
    <property type="evidence" value="ECO:0007669"/>
    <property type="project" value="InterPro"/>
</dbReference>
<comment type="similarity">
    <text evidence="1">Belongs to the glycosyl hydrolase 13 family.</text>
</comment>
<dbReference type="Proteomes" id="UP000612746">
    <property type="component" value="Unassembled WGS sequence"/>
</dbReference>
<dbReference type="Gene3D" id="2.60.40.2440">
    <property type="entry name" value="Carbohydrate binding type-21 domain"/>
    <property type="match status" value="1"/>
</dbReference>
<feature type="domain" description="CBM21" evidence="3">
    <location>
        <begin position="1"/>
        <end position="103"/>
    </location>
</feature>
<dbReference type="PROSITE" id="PS51159">
    <property type="entry name" value="CBM21"/>
    <property type="match status" value="1"/>
</dbReference>
<feature type="compositionally biased region" description="Low complexity" evidence="2">
    <location>
        <begin position="176"/>
        <end position="194"/>
    </location>
</feature>
<keyword evidence="5" id="KW-1185">Reference proteome</keyword>
<organism evidence="4 5">
    <name type="scientific">Umbelopsis vinacea</name>
    <dbReference type="NCBI Taxonomy" id="44442"/>
    <lineage>
        <taxon>Eukaryota</taxon>
        <taxon>Fungi</taxon>
        <taxon>Fungi incertae sedis</taxon>
        <taxon>Mucoromycota</taxon>
        <taxon>Mucoromycotina</taxon>
        <taxon>Umbelopsidomycetes</taxon>
        <taxon>Umbelopsidales</taxon>
        <taxon>Umbelopsidaceae</taxon>
        <taxon>Umbelopsis</taxon>
    </lineage>
</organism>
<sequence length="758" mass="81450">NQAISHIVTLQHKMKKVLNNVQIQNIAYQKTVTLFYSSSSDVWNIDGNSVTAAYQGAISGTNYEFWNFNSTISSSGIEHFYLKYDVSGTSYYDNNGSQNYLVTTTSTSSTTTTKASSTTTTATTSKSTSATTTTSTTTTKTATVATTTPTTTTTIATVATTTTTTTTTTATVATTTPTTTTSSKTTSTKTSASTGTGSCSVPAPAATTELTSCSIWNLDSCNGSQTSYNSTGYDDRKWQTPGKGSSDYVSSFQDYRELTGYADVTYNSARTSATVTVNAFARTCNPILYSFGGATATSSNTYSVPAGFTGTLSVVATIPSLNATLTLDPLYFIWDKQSVNVAATNNGQKVAIVELFGWPYNDVAKECVFLGKAGWSGVRIWPAMDAVINHMTGGGNDVQLHRNPSGSSCNYWSGHNTTAGSPAYTHDFAYTPNKQTGARPALEFPAVPYGPTDFHCERSLSSWSDPFDLNYGWLVGLTDLNTESEYVRNRIATHLVDLLSIGFSGFRVDSAKHISPDNLAAIFSKVRQRLGGSFPDEFITWLEVLMGGEKDLLACQSSTYNYYTYLNQVLASNGISDTDIQKIKIWSSDYPKEFPICGSWILPPTRFVIQNDDHDQQTSGSSSRDMGSEGSVLIVAKDVAAHRAFEVKLFTRTDGNWTVKNVLSSYSFMNNGASGFPDGLSDCSSYVGTAAKSGCLSMAYAPAYVANSCGYSVVVNGTWQQGAYTRVHRDMSIINAMRGWMGYATTTATALGLPSSCT</sequence>
<proteinExistence type="inferred from homology"/>
<feature type="region of interest" description="Disordered" evidence="2">
    <location>
        <begin position="176"/>
        <end position="201"/>
    </location>
</feature>
<evidence type="ECO:0000256" key="1">
    <source>
        <dbReference type="ARBA" id="ARBA00008061"/>
    </source>
</evidence>
<accession>A0A8H7PTL5</accession>
<dbReference type="Gene3D" id="3.20.20.80">
    <property type="entry name" value="Glycosidases"/>
    <property type="match status" value="2"/>
</dbReference>
<evidence type="ECO:0000259" key="3">
    <source>
        <dbReference type="PROSITE" id="PS51159"/>
    </source>
</evidence>